<accession>A0A917LVI4</accession>
<dbReference type="Gene3D" id="2.60.200.40">
    <property type="match status" value="1"/>
</dbReference>
<keyword evidence="8" id="KW-1208">Phospholipid metabolism</keyword>
<reference evidence="10" key="2">
    <citation type="submission" date="2020-09" db="EMBL/GenBank/DDBJ databases">
        <authorList>
            <person name="Sun Q."/>
            <person name="Zhou Y."/>
        </authorList>
    </citation>
    <scope>NUCLEOTIDE SEQUENCE</scope>
    <source>
        <strain evidence="10">CGMCC 1.12187</strain>
    </source>
</reference>
<dbReference type="GO" id="GO:0004143">
    <property type="term" value="F:ATP-dependent diacylglycerol kinase activity"/>
    <property type="evidence" value="ECO:0007669"/>
    <property type="project" value="TreeGrafter"/>
</dbReference>
<dbReference type="SMART" id="SM00046">
    <property type="entry name" value="DAGKc"/>
    <property type="match status" value="1"/>
</dbReference>
<keyword evidence="4" id="KW-0547">Nucleotide-binding</keyword>
<proteinExistence type="inferred from homology"/>
<dbReference type="PANTHER" id="PTHR12358:SF106">
    <property type="entry name" value="LIPID KINASE YEGS"/>
    <property type="match status" value="1"/>
</dbReference>
<dbReference type="InterPro" id="IPR017438">
    <property type="entry name" value="ATP-NAD_kinase_N"/>
</dbReference>
<organism evidence="10 11">
    <name type="scientific">Kocuria dechangensis</name>
    <dbReference type="NCBI Taxonomy" id="1176249"/>
    <lineage>
        <taxon>Bacteria</taxon>
        <taxon>Bacillati</taxon>
        <taxon>Actinomycetota</taxon>
        <taxon>Actinomycetes</taxon>
        <taxon>Micrococcales</taxon>
        <taxon>Micrococcaceae</taxon>
        <taxon>Kocuria</taxon>
    </lineage>
</organism>
<dbReference type="SUPFAM" id="SSF111331">
    <property type="entry name" value="NAD kinase/diacylglycerol kinase-like"/>
    <property type="match status" value="1"/>
</dbReference>
<dbReference type="Gene3D" id="3.40.50.10330">
    <property type="entry name" value="Probable inorganic polyphosphate/atp-NAD kinase, domain 1"/>
    <property type="match status" value="1"/>
</dbReference>
<evidence type="ECO:0000256" key="3">
    <source>
        <dbReference type="ARBA" id="ARBA00022679"/>
    </source>
</evidence>
<dbReference type="Pfam" id="PF00781">
    <property type="entry name" value="DAGK_cat"/>
    <property type="match status" value="1"/>
</dbReference>
<evidence type="ECO:0000256" key="5">
    <source>
        <dbReference type="ARBA" id="ARBA00022777"/>
    </source>
</evidence>
<gene>
    <name evidence="10" type="ORF">GCM10011374_20760</name>
</gene>
<keyword evidence="3" id="KW-0808">Transferase</keyword>
<dbReference type="InterPro" id="IPR001206">
    <property type="entry name" value="Diacylglycerol_kinase_cat_dom"/>
</dbReference>
<evidence type="ECO:0000256" key="8">
    <source>
        <dbReference type="ARBA" id="ARBA00023264"/>
    </source>
</evidence>
<evidence type="ECO:0000313" key="10">
    <source>
        <dbReference type="EMBL" id="GGG57836.1"/>
    </source>
</evidence>
<dbReference type="GO" id="GO:0008654">
    <property type="term" value="P:phospholipid biosynthetic process"/>
    <property type="evidence" value="ECO:0007669"/>
    <property type="project" value="UniProtKB-KW"/>
</dbReference>
<reference evidence="10" key="1">
    <citation type="journal article" date="2014" name="Int. J. Syst. Evol. Microbiol.">
        <title>Complete genome sequence of Corynebacterium casei LMG S-19264T (=DSM 44701T), isolated from a smear-ripened cheese.</title>
        <authorList>
            <consortium name="US DOE Joint Genome Institute (JGI-PGF)"/>
            <person name="Walter F."/>
            <person name="Albersmeier A."/>
            <person name="Kalinowski J."/>
            <person name="Ruckert C."/>
        </authorList>
    </citation>
    <scope>NUCLEOTIDE SEQUENCE</scope>
    <source>
        <strain evidence="10">CGMCC 1.12187</strain>
    </source>
</reference>
<evidence type="ECO:0000256" key="6">
    <source>
        <dbReference type="ARBA" id="ARBA00022840"/>
    </source>
</evidence>
<evidence type="ECO:0000259" key="9">
    <source>
        <dbReference type="PROSITE" id="PS50146"/>
    </source>
</evidence>
<evidence type="ECO:0000256" key="4">
    <source>
        <dbReference type="ARBA" id="ARBA00022741"/>
    </source>
</evidence>
<keyword evidence="7" id="KW-0594">Phospholipid biosynthesis</keyword>
<comment type="cofactor">
    <cofactor evidence="1">
        <name>Mg(2+)</name>
        <dbReference type="ChEBI" id="CHEBI:18420"/>
    </cofactor>
</comment>
<dbReference type="GO" id="GO:0005524">
    <property type="term" value="F:ATP binding"/>
    <property type="evidence" value="ECO:0007669"/>
    <property type="project" value="UniProtKB-KW"/>
</dbReference>
<comment type="similarity">
    <text evidence="2">Belongs to the diacylglycerol/lipid kinase family.</text>
</comment>
<keyword evidence="5" id="KW-0418">Kinase</keyword>
<dbReference type="InterPro" id="IPR045540">
    <property type="entry name" value="YegS/DAGK_C"/>
</dbReference>
<dbReference type="InterPro" id="IPR016064">
    <property type="entry name" value="NAD/diacylglycerol_kinase_sf"/>
</dbReference>
<name>A0A917LVI4_9MICC</name>
<feature type="domain" description="DAGKc" evidence="9">
    <location>
        <begin position="10"/>
        <end position="153"/>
    </location>
</feature>
<keyword evidence="6" id="KW-0067">ATP-binding</keyword>
<keyword evidence="11" id="KW-1185">Reference proteome</keyword>
<dbReference type="Pfam" id="PF19279">
    <property type="entry name" value="YegS_C"/>
    <property type="match status" value="1"/>
</dbReference>
<evidence type="ECO:0000313" key="11">
    <source>
        <dbReference type="Proteomes" id="UP000638848"/>
    </source>
</evidence>
<evidence type="ECO:0000256" key="2">
    <source>
        <dbReference type="ARBA" id="ARBA00005983"/>
    </source>
</evidence>
<evidence type="ECO:0000256" key="1">
    <source>
        <dbReference type="ARBA" id="ARBA00001946"/>
    </source>
</evidence>
<keyword evidence="7" id="KW-0443">Lipid metabolism</keyword>
<dbReference type="Proteomes" id="UP000638848">
    <property type="component" value="Unassembled WGS sequence"/>
</dbReference>
<dbReference type="EMBL" id="BMEQ01000009">
    <property type="protein sequence ID" value="GGG57836.1"/>
    <property type="molecule type" value="Genomic_DNA"/>
</dbReference>
<dbReference type="PROSITE" id="PS50146">
    <property type="entry name" value="DAGK"/>
    <property type="match status" value="1"/>
</dbReference>
<dbReference type="GO" id="GO:0005886">
    <property type="term" value="C:plasma membrane"/>
    <property type="evidence" value="ECO:0007669"/>
    <property type="project" value="TreeGrafter"/>
</dbReference>
<dbReference type="InterPro" id="IPR050187">
    <property type="entry name" value="Lipid_Phosphate_FormReg"/>
</dbReference>
<dbReference type="AlphaFoldDB" id="A0A917LVI4"/>
<dbReference type="PANTHER" id="PTHR12358">
    <property type="entry name" value="SPHINGOSINE KINASE"/>
    <property type="match status" value="1"/>
</dbReference>
<comment type="caution">
    <text evidence="10">The sequence shown here is derived from an EMBL/GenBank/DDBJ whole genome shotgun (WGS) entry which is preliminary data.</text>
</comment>
<evidence type="ECO:0000256" key="7">
    <source>
        <dbReference type="ARBA" id="ARBA00023209"/>
    </source>
</evidence>
<keyword evidence="7" id="KW-0444">Lipid biosynthesis</keyword>
<sequence>MTGPRRSPRPGTGTWFLAVNPTAGRGRALEHAHRAAELLRTGGDDAVVLAAPDPAALVELVRDRLRASALTARALVVVGGDGMVHAGLGVLVELAGQGVAIPLGIVPSGSGNDLARHLGVPDRDPEAAAGRILRRLDEPVPRLLDVGRARFADGRTACFATALCAGFDAAVNERANRWRRPAGSAKYLGAVLVELLRLRTISYRLEVVDAAGAVREERREAMLLNVANTSSIGGGLRIVPDARHDDGLLELFSVAPMGRARFLRVFPTLFTGRHVGLDAVRIERVRSVAVDAADVTAYADGERLAPLPVRVDVLPSALRVLA</sequence>
<protein>
    <recommendedName>
        <fullName evidence="9">DAGKc domain-containing protein</fullName>
    </recommendedName>
</protein>